<comment type="caution">
    <text evidence="3">The sequence shown here is derived from an EMBL/GenBank/DDBJ whole genome shotgun (WGS) entry which is preliminary data.</text>
</comment>
<dbReference type="RefSeq" id="WP_123218042.1">
    <property type="nucleotide sequence ID" value="NZ_RJTM01000166.1"/>
</dbReference>
<reference evidence="3 4" key="1">
    <citation type="submission" date="2018-10" db="EMBL/GenBank/DDBJ databases">
        <title>Sinomicrobium pectinilyticum sp. nov., a pectinase-producing bacterium isolated from alkaline and saline soil, and emended description of the genus Sinomicrobium.</title>
        <authorList>
            <person name="Cheng B."/>
            <person name="Li C."/>
            <person name="Lai Q."/>
            <person name="Du M."/>
            <person name="Shao Z."/>
            <person name="Xu P."/>
            <person name="Yang C."/>
        </authorList>
    </citation>
    <scope>NUCLEOTIDE SEQUENCE [LARGE SCALE GENOMIC DNA]</scope>
    <source>
        <strain evidence="3 4">5DNS001</strain>
    </source>
</reference>
<organism evidence="3 4">
    <name type="scientific">Sinomicrobium pectinilyticum</name>
    <dbReference type="NCBI Taxonomy" id="1084421"/>
    <lineage>
        <taxon>Bacteria</taxon>
        <taxon>Pseudomonadati</taxon>
        <taxon>Bacteroidota</taxon>
        <taxon>Flavobacteriia</taxon>
        <taxon>Flavobacteriales</taxon>
        <taxon>Flavobacteriaceae</taxon>
        <taxon>Sinomicrobium</taxon>
    </lineage>
</organism>
<dbReference type="EMBL" id="RJTM01000166">
    <property type="protein sequence ID" value="RNL75559.1"/>
    <property type="molecule type" value="Genomic_DNA"/>
</dbReference>
<keyword evidence="4" id="KW-1185">Reference proteome</keyword>
<dbReference type="AlphaFoldDB" id="A0A3N0DIQ4"/>
<protein>
    <submittedName>
        <fullName evidence="3">DUF2807 domain-containing protein</fullName>
    </submittedName>
</protein>
<feature type="chain" id="PRO_5017945325" evidence="1">
    <location>
        <begin position="23"/>
        <end position="250"/>
    </location>
</feature>
<dbReference type="Proteomes" id="UP000267469">
    <property type="component" value="Unassembled WGS sequence"/>
</dbReference>
<gene>
    <name evidence="3" type="ORF">ED312_21315</name>
</gene>
<feature type="signal peptide" evidence="1">
    <location>
        <begin position="1"/>
        <end position="22"/>
    </location>
</feature>
<sequence>MCTKPLFLLATLLLFIAPGKTAAQSKTISVDSFDKVIINPHIQVIFREGDKESVVVKEISEPMEKLHVEVKNKVLHMYLDGARVVTKTEKIKGEGRKEKRPIYNGTVVKAVVTYKKAGTFSVRGDETIVFESPIHLDKMRLNIYGESEVYLNEANVEDLRATIYGECHLEIKKGDIAEQKFTTYGESEINTLKANNRSTKIVAYGDSNFEGSVSERLKVTSYGEATVKYKGNPEIRKGIVIGDTEISSLP</sequence>
<dbReference type="OrthoDB" id="943856at2"/>
<name>A0A3N0DIQ4_SINP1</name>
<keyword evidence="1" id="KW-0732">Signal</keyword>
<dbReference type="InterPro" id="IPR021255">
    <property type="entry name" value="DUF2807"/>
</dbReference>
<evidence type="ECO:0000256" key="1">
    <source>
        <dbReference type="SAM" id="SignalP"/>
    </source>
</evidence>
<evidence type="ECO:0000313" key="4">
    <source>
        <dbReference type="Proteomes" id="UP000267469"/>
    </source>
</evidence>
<dbReference type="Gene3D" id="2.160.20.120">
    <property type="match status" value="1"/>
</dbReference>
<proteinExistence type="predicted"/>
<evidence type="ECO:0000313" key="3">
    <source>
        <dbReference type="EMBL" id="RNL75559.1"/>
    </source>
</evidence>
<accession>A0A3N0DIQ4</accession>
<evidence type="ECO:0000259" key="2">
    <source>
        <dbReference type="Pfam" id="PF10988"/>
    </source>
</evidence>
<dbReference type="Pfam" id="PF10988">
    <property type="entry name" value="DUF2807"/>
    <property type="match status" value="1"/>
</dbReference>
<feature type="domain" description="Putative auto-transporter adhesin head GIN" evidence="2">
    <location>
        <begin position="33"/>
        <end position="233"/>
    </location>
</feature>